<evidence type="ECO:0000313" key="2">
    <source>
        <dbReference type="EMBL" id="KAK9093325.1"/>
    </source>
</evidence>
<proteinExistence type="predicted"/>
<name>A0AAP0EGZ5_9MAGN</name>
<comment type="caution">
    <text evidence="2">The sequence shown here is derived from an EMBL/GenBank/DDBJ whole genome shotgun (WGS) entry which is preliminary data.</text>
</comment>
<dbReference type="SUPFAM" id="SSF48264">
    <property type="entry name" value="Cytochrome P450"/>
    <property type="match status" value="1"/>
</dbReference>
<dbReference type="AlphaFoldDB" id="A0AAP0EGZ5"/>
<feature type="region of interest" description="Disordered" evidence="1">
    <location>
        <begin position="72"/>
        <end position="102"/>
    </location>
</feature>
<accession>A0AAP0EGZ5</accession>
<dbReference type="GO" id="GO:0005506">
    <property type="term" value="F:iron ion binding"/>
    <property type="evidence" value="ECO:0007669"/>
    <property type="project" value="InterPro"/>
</dbReference>
<dbReference type="InterPro" id="IPR036396">
    <property type="entry name" value="Cyt_P450_sf"/>
</dbReference>
<sequence length="186" mass="20352">MNVFHKKIIEEHMKVRTYQNGDEKCEMNFLDILLSLPGEDGNGHMDDVETKALIQPYPLLCAGHDRSCDEHVSSDQQVGHDGGDQASMCPPLNPRGTQRGGGPILDGHRIRLAPPKVPTVRGLEDILNAPGGPILIPHKSTGPTKINGYHISGGTRVFINTHGLGRTATFGKMWTSFVRRGTLSRQ</sequence>
<dbReference type="GO" id="GO:0016705">
    <property type="term" value="F:oxidoreductase activity, acting on paired donors, with incorporation or reduction of molecular oxygen"/>
    <property type="evidence" value="ECO:0007669"/>
    <property type="project" value="InterPro"/>
</dbReference>
<protein>
    <submittedName>
        <fullName evidence="2">Uncharacterized protein</fullName>
    </submittedName>
</protein>
<dbReference type="GO" id="GO:0004497">
    <property type="term" value="F:monooxygenase activity"/>
    <property type="evidence" value="ECO:0007669"/>
    <property type="project" value="InterPro"/>
</dbReference>
<evidence type="ECO:0000256" key="1">
    <source>
        <dbReference type="SAM" id="MobiDB-lite"/>
    </source>
</evidence>
<dbReference type="GO" id="GO:0020037">
    <property type="term" value="F:heme binding"/>
    <property type="evidence" value="ECO:0007669"/>
    <property type="project" value="InterPro"/>
</dbReference>
<gene>
    <name evidence="2" type="ORF">Syun_028236</name>
</gene>
<dbReference type="EMBL" id="JBBNAF010000012">
    <property type="protein sequence ID" value="KAK9093325.1"/>
    <property type="molecule type" value="Genomic_DNA"/>
</dbReference>
<dbReference type="Gene3D" id="1.10.630.10">
    <property type="entry name" value="Cytochrome P450"/>
    <property type="match status" value="1"/>
</dbReference>
<evidence type="ECO:0000313" key="3">
    <source>
        <dbReference type="Proteomes" id="UP001420932"/>
    </source>
</evidence>
<keyword evidence="3" id="KW-1185">Reference proteome</keyword>
<dbReference type="Proteomes" id="UP001420932">
    <property type="component" value="Unassembled WGS sequence"/>
</dbReference>
<reference evidence="2 3" key="1">
    <citation type="submission" date="2024-01" db="EMBL/GenBank/DDBJ databases">
        <title>Genome assemblies of Stephania.</title>
        <authorList>
            <person name="Yang L."/>
        </authorList>
    </citation>
    <scope>NUCLEOTIDE SEQUENCE [LARGE SCALE GENOMIC DNA]</scope>
    <source>
        <strain evidence="2">YNDBR</strain>
        <tissue evidence="2">Leaf</tissue>
    </source>
</reference>
<organism evidence="2 3">
    <name type="scientific">Stephania yunnanensis</name>
    <dbReference type="NCBI Taxonomy" id="152371"/>
    <lineage>
        <taxon>Eukaryota</taxon>
        <taxon>Viridiplantae</taxon>
        <taxon>Streptophyta</taxon>
        <taxon>Embryophyta</taxon>
        <taxon>Tracheophyta</taxon>
        <taxon>Spermatophyta</taxon>
        <taxon>Magnoliopsida</taxon>
        <taxon>Ranunculales</taxon>
        <taxon>Menispermaceae</taxon>
        <taxon>Menispermoideae</taxon>
        <taxon>Cissampelideae</taxon>
        <taxon>Stephania</taxon>
    </lineage>
</organism>